<dbReference type="eggNOG" id="KOG2039">
    <property type="taxonomic scope" value="Eukaryota"/>
</dbReference>
<organism evidence="2 3">
    <name type="scientific">Daphnia pulex</name>
    <name type="common">Water flea</name>
    <dbReference type="NCBI Taxonomy" id="6669"/>
    <lineage>
        <taxon>Eukaryota</taxon>
        <taxon>Metazoa</taxon>
        <taxon>Ecdysozoa</taxon>
        <taxon>Arthropoda</taxon>
        <taxon>Crustacea</taxon>
        <taxon>Branchiopoda</taxon>
        <taxon>Diplostraca</taxon>
        <taxon>Cladocera</taxon>
        <taxon>Anomopoda</taxon>
        <taxon>Daphniidae</taxon>
        <taxon>Daphnia</taxon>
    </lineage>
</organism>
<dbReference type="OrthoDB" id="5800423at2759"/>
<dbReference type="GO" id="GO:0005737">
    <property type="term" value="C:cytoplasm"/>
    <property type="evidence" value="ECO:0007669"/>
    <property type="project" value="UniProtKB-ARBA"/>
</dbReference>
<evidence type="ECO:0000259" key="1">
    <source>
        <dbReference type="PROSITE" id="PS50304"/>
    </source>
</evidence>
<proteinExistence type="predicted"/>
<dbReference type="Gene3D" id="2.30.30.140">
    <property type="match status" value="2"/>
</dbReference>
<gene>
    <name evidence="2" type="ORF">DAPPUDRAFT_312636</name>
</gene>
<accession>E9FZR8</accession>
<dbReference type="EMBL" id="GL732528">
    <property type="protein sequence ID" value="EFX87217.1"/>
    <property type="molecule type" value="Genomic_DNA"/>
</dbReference>
<dbReference type="KEGG" id="dpx:DAPPUDRAFT_312636"/>
<dbReference type="Gene3D" id="2.40.50.90">
    <property type="match status" value="2"/>
</dbReference>
<dbReference type="PANTHER" id="PTHR22948:SF72">
    <property type="entry name" value="TUDOR DOMAIN-CONTAINING PROTEIN"/>
    <property type="match status" value="1"/>
</dbReference>
<reference evidence="2 3" key="1">
    <citation type="journal article" date="2011" name="Science">
        <title>The ecoresponsive genome of Daphnia pulex.</title>
        <authorList>
            <person name="Colbourne J.K."/>
            <person name="Pfrender M.E."/>
            <person name="Gilbert D."/>
            <person name="Thomas W.K."/>
            <person name="Tucker A."/>
            <person name="Oakley T.H."/>
            <person name="Tokishita S."/>
            <person name="Aerts A."/>
            <person name="Arnold G.J."/>
            <person name="Basu M.K."/>
            <person name="Bauer D.J."/>
            <person name="Caceres C.E."/>
            <person name="Carmel L."/>
            <person name="Casola C."/>
            <person name="Choi J.H."/>
            <person name="Detter J.C."/>
            <person name="Dong Q."/>
            <person name="Dusheyko S."/>
            <person name="Eads B.D."/>
            <person name="Frohlich T."/>
            <person name="Geiler-Samerotte K.A."/>
            <person name="Gerlach D."/>
            <person name="Hatcher P."/>
            <person name="Jogdeo S."/>
            <person name="Krijgsveld J."/>
            <person name="Kriventseva E.V."/>
            <person name="Kultz D."/>
            <person name="Laforsch C."/>
            <person name="Lindquist E."/>
            <person name="Lopez J."/>
            <person name="Manak J.R."/>
            <person name="Muller J."/>
            <person name="Pangilinan J."/>
            <person name="Patwardhan R.P."/>
            <person name="Pitluck S."/>
            <person name="Pritham E.J."/>
            <person name="Rechtsteiner A."/>
            <person name="Rho M."/>
            <person name="Rogozin I.B."/>
            <person name="Sakarya O."/>
            <person name="Salamov A."/>
            <person name="Schaack S."/>
            <person name="Shapiro H."/>
            <person name="Shiga Y."/>
            <person name="Skalitzky C."/>
            <person name="Smith Z."/>
            <person name="Souvorov A."/>
            <person name="Sung W."/>
            <person name="Tang Z."/>
            <person name="Tsuchiya D."/>
            <person name="Tu H."/>
            <person name="Vos H."/>
            <person name="Wang M."/>
            <person name="Wolf Y.I."/>
            <person name="Yamagata H."/>
            <person name="Yamada T."/>
            <person name="Ye Y."/>
            <person name="Shaw J.R."/>
            <person name="Andrews J."/>
            <person name="Crease T.J."/>
            <person name="Tang H."/>
            <person name="Lucas S.M."/>
            <person name="Robertson H.M."/>
            <person name="Bork P."/>
            <person name="Koonin E.V."/>
            <person name="Zdobnov E.M."/>
            <person name="Grigoriev I.V."/>
            <person name="Lynch M."/>
            <person name="Boore J.L."/>
        </authorList>
    </citation>
    <scope>NUCLEOTIDE SEQUENCE [LARGE SCALE GENOMIC DNA]</scope>
</reference>
<dbReference type="AlphaFoldDB" id="E9FZR8"/>
<dbReference type="PhylomeDB" id="E9FZR8"/>
<dbReference type="InParanoid" id="E9FZR8"/>
<protein>
    <recommendedName>
        <fullName evidence="1">Tudor domain-containing protein</fullName>
    </recommendedName>
</protein>
<dbReference type="Proteomes" id="UP000000305">
    <property type="component" value="Unassembled WGS sequence"/>
</dbReference>
<sequence length="595" mass="67108">MRNYIKSIQLQLQKKPPRFNANKLDINQQDIYFVQVKSEWQRVKVSQPKQNLDGSLEVFCIDSGSKDVIYDKNDLRTVEKTGSAADDIHQWPPLASRFVLADLVQPLRDTGSHWSTREMAIFGAKMISKTWTAVPIDFINECQSVRLFDATNQPLVNLLASMGVASNFCSTPSLKSTPLPVIQGNPTTITQIPGVNLAAEENLFVTFSEKPGSFFGKLEKMLVEAKDEMSTELFKVYSSLPNLPILYVDNQSRLGHYGVLQWNEGQNYKRFRRVLITSELANDLVKVYLIDYGQSVLTSCFKILAPLDCLDHFRQPPHGILCKLDLEISPDVSVWNQFILDKRVKVKVGECVGGIYVVTFVDDSINKELANIVLRKAVDIFTAPASTKNSFPLVKPKASSLPVFENEPSRNNLCKYPPQKTDFVPEQIISAHAIVTYFNSFTEFWIQLEPQSVTTIMERIHSLILDPKFVNQKDISATIGKPCLAFYPVDGKWHRAIVLALNGNMITVCYVDYGISYTLRTSYLRELPQDLITLPALAFKCCLDGSELLSKVFPFADALKDRFLKSSAFGVEFCKVVDGVLHIRLRHVQTPDNES</sequence>
<evidence type="ECO:0000313" key="3">
    <source>
        <dbReference type="Proteomes" id="UP000000305"/>
    </source>
</evidence>
<dbReference type="InterPro" id="IPR002999">
    <property type="entry name" value="Tudor"/>
</dbReference>
<name>E9FZR8_DAPPU</name>
<dbReference type="InterPro" id="IPR050621">
    <property type="entry name" value="Tudor_domain_containing"/>
</dbReference>
<dbReference type="Pfam" id="PF00567">
    <property type="entry name" value="TUDOR"/>
    <property type="match status" value="2"/>
</dbReference>
<dbReference type="SUPFAM" id="SSF63748">
    <property type="entry name" value="Tudor/PWWP/MBT"/>
    <property type="match status" value="2"/>
</dbReference>
<keyword evidence="3" id="KW-1185">Reference proteome</keyword>
<evidence type="ECO:0000313" key="2">
    <source>
        <dbReference type="EMBL" id="EFX87217.1"/>
    </source>
</evidence>
<dbReference type="HOGENOM" id="CLU_458747_0_0_1"/>
<dbReference type="SMART" id="SM00333">
    <property type="entry name" value="TUDOR"/>
    <property type="match status" value="3"/>
</dbReference>
<dbReference type="PROSITE" id="PS50304">
    <property type="entry name" value="TUDOR"/>
    <property type="match status" value="1"/>
</dbReference>
<dbReference type="InterPro" id="IPR035437">
    <property type="entry name" value="SNase_OB-fold_sf"/>
</dbReference>
<dbReference type="PANTHER" id="PTHR22948">
    <property type="entry name" value="TUDOR DOMAIN CONTAINING PROTEIN"/>
    <property type="match status" value="1"/>
</dbReference>
<feature type="domain" description="Tudor" evidence="1">
    <location>
        <begin position="476"/>
        <end position="534"/>
    </location>
</feature>